<dbReference type="PRINTS" id="PR00038">
    <property type="entry name" value="HTHLUXR"/>
</dbReference>
<dbReference type="SMART" id="SM00421">
    <property type="entry name" value="HTH_LUXR"/>
    <property type="match status" value="1"/>
</dbReference>
<proteinExistence type="predicted"/>
<dbReference type="GO" id="GO:0006355">
    <property type="term" value="P:regulation of DNA-templated transcription"/>
    <property type="evidence" value="ECO:0007669"/>
    <property type="project" value="InterPro"/>
</dbReference>
<sequence length="187" mass="20925">MSLNSRFFGVLDRMNCGALLLDSDGDVVESNQAAIRAIQEFNDEETPNSVDLRAGFKKLLEAGGTRFRHRFESWIMVPRQGKRSLAIHAMPAGDETDAYGYTLVTIVDLNENPDPSNEVMQKMFGLTQTESSIAKQICFGKTLAEIASDKRITLWTVRTHLASIFSKTQTRRQSDLMSLLHRITAIA</sequence>
<dbReference type="AlphaFoldDB" id="A0A679JLW7"/>
<dbReference type="Gene3D" id="1.10.10.10">
    <property type="entry name" value="Winged helix-like DNA-binding domain superfamily/Winged helix DNA-binding domain"/>
    <property type="match status" value="1"/>
</dbReference>
<dbReference type="SUPFAM" id="SSF46894">
    <property type="entry name" value="C-terminal effector domain of the bipartite response regulators"/>
    <property type="match status" value="1"/>
</dbReference>
<dbReference type="InterPro" id="IPR036388">
    <property type="entry name" value="WH-like_DNA-bd_sf"/>
</dbReference>
<gene>
    <name evidence="2" type="ORF">MBUL_03965</name>
</gene>
<dbReference type="GO" id="GO:0003677">
    <property type="term" value="F:DNA binding"/>
    <property type="evidence" value="ECO:0007669"/>
    <property type="project" value="InterPro"/>
</dbReference>
<dbReference type="EMBL" id="LR743504">
    <property type="protein sequence ID" value="CAA2107044.1"/>
    <property type="molecule type" value="Genomic_DNA"/>
</dbReference>
<evidence type="ECO:0000259" key="1">
    <source>
        <dbReference type="SMART" id="SM00421"/>
    </source>
</evidence>
<accession>A0A679JLW7</accession>
<organism evidence="2">
    <name type="scientific">Methylobacterium bullatum</name>
    <dbReference type="NCBI Taxonomy" id="570505"/>
    <lineage>
        <taxon>Bacteria</taxon>
        <taxon>Pseudomonadati</taxon>
        <taxon>Pseudomonadota</taxon>
        <taxon>Alphaproteobacteria</taxon>
        <taxon>Hyphomicrobiales</taxon>
        <taxon>Methylobacteriaceae</taxon>
        <taxon>Methylobacterium</taxon>
    </lineage>
</organism>
<dbReference type="Pfam" id="PF00196">
    <property type="entry name" value="GerE"/>
    <property type="match status" value="1"/>
</dbReference>
<dbReference type="InterPro" id="IPR016032">
    <property type="entry name" value="Sig_transdc_resp-reg_C-effctor"/>
</dbReference>
<dbReference type="InterPro" id="IPR000792">
    <property type="entry name" value="Tscrpt_reg_LuxR_C"/>
</dbReference>
<feature type="domain" description="HTH luxR-type" evidence="1">
    <location>
        <begin position="123"/>
        <end position="180"/>
    </location>
</feature>
<evidence type="ECO:0000313" key="2">
    <source>
        <dbReference type="EMBL" id="CAA2107044.1"/>
    </source>
</evidence>
<name>A0A679JLW7_9HYPH</name>
<protein>
    <recommendedName>
        <fullName evidence="1">HTH luxR-type domain-containing protein</fullName>
    </recommendedName>
</protein>
<reference evidence="2" key="1">
    <citation type="submission" date="2019-12" db="EMBL/GenBank/DDBJ databases">
        <authorList>
            <person name="Cremers G."/>
        </authorList>
    </citation>
    <scope>NUCLEOTIDE SEQUENCE</scope>
    <source>
        <strain evidence="2">Mbul1</strain>
    </source>
</reference>